<sequence length="262" mass="28117">MTEDARDEGGSPEDSPQDAAARDDAPGHDALQDDAPQPVIVARGITMRGPRGPVYGPIDLDVDPGGVTVLNCPAGEGRTALLMTLAGRMRPASGELQVLGSRDARQIFARAALAGVDEVDPLPESVTVGEVLTEQLRWRAPWYRRIRRAGPQDLERLCAPVFGELPLPPLEHETDDLAELDALLLRIALANADRPALLVVDGLDALTSDRDRQVALDRLIELGREQTVVTASVNDVSGRAVRAQLSVPNVVRTELAAREGSR</sequence>
<evidence type="ECO:0000256" key="1">
    <source>
        <dbReference type="SAM" id="MobiDB-lite"/>
    </source>
</evidence>
<dbReference type="AlphaFoldDB" id="K5BB60"/>
<dbReference type="OrthoDB" id="4927383at2"/>
<keyword evidence="3" id="KW-1185">Reference proteome</keyword>
<gene>
    <name evidence="2" type="ORF">C731_2579</name>
</gene>
<dbReference type="eggNOG" id="COG1121">
    <property type="taxonomic scope" value="Bacteria"/>
</dbReference>
<reference evidence="2 3" key="1">
    <citation type="journal article" date="2012" name="J. Bacteriol.">
        <title>Genome sequence of Mycobacterium hassiacum DSM 44199, a rare source of heat-stable mycobacterial proteins.</title>
        <authorList>
            <person name="Tiago I."/>
            <person name="Maranha A."/>
            <person name="Mendes V."/>
            <person name="Alarico S."/>
            <person name="Moynihan P.J."/>
            <person name="Clarke A.J."/>
            <person name="Macedo-Ribeiro S."/>
            <person name="Pereira P.J."/>
            <person name="Empadinhas N."/>
        </authorList>
    </citation>
    <scope>NUCLEOTIDE SEQUENCE [LARGE SCALE GENOMIC DNA]</scope>
    <source>
        <strain evidence="3">DSM 44199 / CIP 105218 / JCM 12690 / 3849</strain>
    </source>
</reference>
<dbReference type="Proteomes" id="UP000006265">
    <property type="component" value="Unassembled WGS sequence"/>
</dbReference>
<evidence type="ECO:0000313" key="2">
    <source>
        <dbReference type="EMBL" id="EKF23425.1"/>
    </source>
</evidence>
<name>K5BB60_MYCHD</name>
<feature type="region of interest" description="Disordered" evidence="1">
    <location>
        <begin position="1"/>
        <end position="38"/>
    </location>
</feature>
<dbReference type="PATRIC" id="fig|1122247.3.peg.2479"/>
<dbReference type="CDD" id="cd00267">
    <property type="entry name" value="ABC_ATPase"/>
    <property type="match status" value="1"/>
</dbReference>
<dbReference type="InterPro" id="IPR027417">
    <property type="entry name" value="P-loop_NTPase"/>
</dbReference>
<organism evidence="2 3">
    <name type="scientific">Mycolicibacterium hassiacum (strain DSM 44199 / CIP 105218 / JCM 12690 / 3849)</name>
    <name type="common">Mycobacterium hassiacum</name>
    <dbReference type="NCBI Taxonomy" id="1122247"/>
    <lineage>
        <taxon>Bacteria</taxon>
        <taxon>Bacillati</taxon>
        <taxon>Actinomycetota</taxon>
        <taxon>Actinomycetes</taxon>
        <taxon>Mycobacteriales</taxon>
        <taxon>Mycobacteriaceae</taxon>
        <taxon>Mycolicibacterium</taxon>
    </lineage>
</organism>
<dbReference type="STRING" id="1122247.GCA_000379865_03768"/>
<dbReference type="EMBL" id="AMRA01000067">
    <property type="protein sequence ID" value="EKF23425.1"/>
    <property type="molecule type" value="Genomic_DNA"/>
</dbReference>
<proteinExistence type="predicted"/>
<evidence type="ECO:0000313" key="3">
    <source>
        <dbReference type="Proteomes" id="UP000006265"/>
    </source>
</evidence>
<dbReference type="SUPFAM" id="SSF52540">
    <property type="entry name" value="P-loop containing nucleoside triphosphate hydrolases"/>
    <property type="match status" value="1"/>
</dbReference>
<dbReference type="Gene3D" id="3.40.50.300">
    <property type="entry name" value="P-loop containing nucleotide triphosphate hydrolases"/>
    <property type="match status" value="1"/>
</dbReference>
<accession>K5BB60</accession>
<protein>
    <submittedName>
        <fullName evidence="2">Uncharacterized protein</fullName>
    </submittedName>
</protein>
<dbReference type="RefSeq" id="WP_005628099.1">
    <property type="nucleotide sequence ID" value="NZ_AMRA01000067.1"/>
</dbReference>
<feature type="compositionally biased region" description="Basic and acidic residues" evidence="1">
    <location>
        <begin position="20"/>
        <end position="31"/>
    </location>
</feature>
<comment type="caution">
    <text evidence="2">The sequence shown here is derived from an EMBL/GenBank/DDBJ whole genome shotgun (WGS) entry which is preliminary data.</text>
</comment>